<evidence type="ECO:0000256" key="1">
    <source>
        <dbReference type="SAM" id="SignalP"/>
    </source>
</evidence>
<gene>
    <name evidence="2" type="ORF">CYCCA115_LOCUS942</name>
</gene>
<dbReference type="SUPFAM" id="SSF82199">
    <property type="entry name" value="SET domain"/>
    <property type="match status" value="1"/>
</dbReference>
<dbReference type="AlphaFoldDB" id="A0AAD2CFB4"/>
<dbReference type="GO" id="GO:0016279">
    <property type="term" value="F:protein-lysine N-methyltransferase activity"/>
    <property type="evidence" value="ECO:0007669"/>
    <property type="project" value="TreeGrafter"/>
</dbReference>
<dbReference type="EMBL" id="CAKOGP040000002">
    <property type="protein sequence ID" value="CAJ1921721.1"/>
    <property type="molecule type" value="Genomic_DNA"/>
</dbReference>
<comment type="caution">
    <text evidence="2">The sequence shown here is derived from an EMBL/GenBank/DDBJ whole genome shotgun (WGS) entry which is preliminary data.</text>
</comment>
<dbReference type="Proteomes" id="UP001295423">
    <property type="component" value="Unassembled WGS sequence"/>
</dbReference>
<proteinExistence type="predicted"/>
<sequence>MGTSRLLAVAIVAHWFVSLGWSFSFPHPAASSTAEGLVCVEETMERDVYSMMEWAFNACGVQKADGFQLTTNDGQDYEVYTEQDLPEGSPILFVPNELIFASYKAVQEFGQILVEAENNGPLSPSQRPLFRVFCKILTEYEKGQSSPWYPWLNSTPRLYNTGSAMTDACFECLPPYAAQLALADRQNFINFQQTINLVAGSNLISQETLSNVKVLKWAYSVAMTRSTEWNGERLIAPMADMLNHGTETEAQITYDEEGNCYVCASKNVPAGSPLRISLGDPTDPSKLFATFGFLDESSPTVFCKAVHLENEMDELGYSKSDLLFSTETGEISMQVYDVQLYAILQENDSNLAEAFFQAVMSSDEATKGQFHNQYWEYTKAALEEHVDGLLLDLEELSAKAKSYDIRTHPRVPVILQHNEFVRNTFWQVKQNLLRSVL</sequence>
<evidence type="ECO:0000313" key="2">
    <source>
        <dbReference type="EMBL" id="CAJ1921721.1"/>
    </source>
</evidence>
<feature type="signal peptide" evidence="1">
    <location>
        <begin position="1"/>
        <end position="22"/>
    </location>
</feature>
<dbReference type="Gene3D" id="3.90.1410.10">
    <property type="entry name" value="set domain protein methyltransferase, domain 1"/>
    <property type="match status" value="1"/>
</dbReference>
<organism evidence="2 3">
    <name type="scientific">Cylindrotheca closterium</name>
    <dbReference type="NCBI Taxonomy" id="2856"/>
    <lineage>
        <taxon>Eukaryota</taxon>
        <taxon>Sar</taxon>
        <taxon>Stramenopiles</taxon>
        <taxon>Ochrophyta</taxon>
        <taxon>Bacillariophyta</taxon>
        <taxon>Bacillariophyceae</taxon>
        <taxon>Bacillariophycidae</taxon>
        <taxon>Bacillariales</taxon>
        <taxon>Bacillariaceae</taxon>
        <taxon>Cylindrotheca</taxon>
    </lineage>
</organism>
<keyword evidence="3" id="KW-1185">Reference proteome</keyword>
<keyword evidence="1" id="KW-0732">Signal</keyword>
<dbReference type="PANTHER" id="PTHR13271:SF137">
    <property type="entry name" value="SET DOMAIN-CONTAINING PROTEIN"/>
    <property type="match status" value="1"/>
</dbReference>
<accession>A0AAD2CFB4</accession>
<reference evidence="2" key="1">
    <citation type="submission" date="2023-08" db="EMBL/GenBank/DDBJ databases">
        <authorList>
            <person name="Audoor S."/>
            <person name="Bilcke G."/>
        </authorList>
    </citation>
    <scope>NUCLEOTIDE SEQUENCE</scope>
</reference>
<name>A0AAD2CFB4_9STRA</name>
<evidence type="ECO:0008006" key="4">
    <source>
        <dbReference type="Google" id="ProtNLM"/>
    </source>
</evidence>
<feature type="chain" id="PRO_5041913165" description="SET domain-containing protein" evidence="1">
    <location>
        <begin position="23"/>
        <end position="437"/>
    </location>
</feature>
<dbReference type="InterPro" id="IPR050600">
    <property type="entry name" value="SETD3_SETD6_MTase"/>
</dbReference>
<dbReference type="CDD" id="cd10527">
    <property type="entry name" value="SET_LSMT"/>
    <property type="match status" value="1"/>
</dbReference>
<dbReference type="PANTHER" id="PTHR13271">
    <property type="entry name" value="UNCHARACTERIZED PUTATIVE METHYLTRANSFERASE"/>
    <property type="match status" value="1"/>
</dbReference>
<protein>
    <recommendedName>
        <fullName evidence="4">SET domain-containing protein</fullName>
    </recommendedName>
</protein>
<evidence type="ECO:0000313" key="3">
    <source>
        <dbReference type="Proteomes" id="UP001295423"/>
    </source>
</evidence>
<dbReference type="InterPro" id="IPR046341">
    <property type="entry name" value="SET_dom_sf"/>
</dbReference>